<sequence>MKTAISVPDATFRRVDAAAKKFGMSRSEFYARAAERWLHELEGEDVTRAINEALSGVDVDTRFTDEAARRLFRATGEW</sequence>
<dbReference type="RefSeq" id="WP_353862370.1">
    <property type="nucleotide sequence ID" value="NZ_CP088295.1"/>
</dbReference>
<name>A0ABY5PAX4_9ACTN</name>
<reference evidence="2" key="1">
    <citation type="submission" date="2021-11" db="EMBL/GenBank/DDBJ databases">
        <title>Cultivation dependent microbiological survey of springs from the worlds oldest radium mine currently devoted to the extraction of radon-saturated water.</title>
        <authorList>
            <person name="Kapinusova G."/>
            <person name="Smrhova T."/>
            <person name="Strejcek M."/>
            <person name="Suman J."/>
            <person name="Jani K."/>
            <person name="Pajer P."/>
            <person name="Uhlik O."/>
        </authorList>
    </citation>
    <scope>NUCLEOTIDE SEQUENCE [LARGE SCALE GENOMIC DNA]</scope>
    <source>
        <strain evidence="2">J379</strain>
    </source>
</reference>
<evidence type="ECO:0000313" key="2">
    <source>
        <dbReference type="Proteomes" id="UP001058860"/>
    </source>
</evidence>
<proteinExistence type="predicted"/>
<dbReference type="EMBL" id="CP088295">
    <property type="protein sequence ID" value="UUY01824.1"/>
    <property type="molecule type" value="Genomic_DNA"/>
</dbReference>
<gene>
    <name evidence="1" type="ORF">LRS13_13940</name>
</gene>
<evidence type="ECO:0000313" key="1">
    <source>
        <dbReference type="EMBL" id="UUY01824.1"/>
    </source>
</evidence>
<organism evidence="1 2">
    <name type="scientific">Svornostia abyssi</name>
    <dbReference type="NCBI Taxonomy" id="2898438"/>
    <lineage>
        <taxon>Bacteria</taxon>
        <taxon>Bacillati</taxon>
        <taxon>Actinomycetota</taxon>
        <taxon>Thermoleophilia</taxon>
        <taxon>Solirubrobacterales</taxon>
        <taxon>Baekduiaceae</taxon>
        <taxon>Svornostia</taxon>
    </lineage>
</organism>
<accession>A0ABY5PAX4</accession>
<dbReference type="Proteomes" id="UP001058860">
    <property type="component" value="Chromosome"/>
</dbReference>
<keyword evidence="2" id="KW-1185">Reference proteome</keyword>
<dbReference type="Gene3D" id="1.10.1220.10">
    <property type="entry name" value="Met repressor-like"/>
    <property type="match status" value="1"/>
</dbReference>
<dbReference type="InterPro" id="IPR013321">
    <property type="entry name" value="Arc_rbn_hlx_hlx"/>
</dbReference>
<protein>
    <submittedName>
        <fullName evidence="1">Type II toxin-antitoxin system HicB family antitoxin</fullName>
    </submittedName>
</protein>